<dbReference type="RefSeq" id="WP_038463026.1">
    <property type="nucleotide sequence ID" value="NZ_CP008941.1"/>
</dbReference>
<organism evidence="2 3">
    <name type="scientific">Candidatus Odyssella acanthamoebae</name>
    <dbReference type="NCBI Taxonomy" id="91604"/>
    <lineage>
        <taxon>Bacteria</taxon>
        <taxon>Pseudomonadati</taxon>
        <taxon>Pseudomonadota</taxon>
        <taxon>Alphaproteobacteria</taxon>
        <taxon>Holosporales</taxon>
        <taxon>Candidatus Paracaedibacteraceae</taxon>
        <taxon>Candidatus Odyssella</taxon>
    </lineage>
</organism>
<gene>
    <name evidence="2" type="ORF">ID47_01485</name>
</gene>
<dbReference type="EMBL" id="CP008941">
    <property type="protein sequence ID" value="AIK95696.1"/>
    <property type="molecule type" value="Genomic_DNA"/>
</dbReference>
<evidence type="ECO:0000313" key="3">
    <source>
        <dbReference type="Proteomes" id="UP000028926"/>
    </source>
</evidence>
<proteinExistence type="predicted"/>
<sequence length="1413" mass="151792">MTLQTLQTTLSQLNSTNISEAVISNAGLTPREDLDNLLQSALMLTQPLNVNIVNVGTADDTSLVIQATGSFLNLSSINLQIEFVLNQDITDVIINATLPDNQGQAWQFADSFPYMVIYPFYNISFNSPSFIFSSYGQPYTWQSQPLSLTAGLNFASFLPLDSGFVGLVSNFFSTPPSGEILFSGSVDTSVIGKNNIVWPSVNFSGLMSDQPSDFIPGLEFTNPIITLTSQIDLDDMQSYSLNFSVTEDQIGLNLETQLQNNAVVGFSIVPSDSTNPPSLNTVVQLIPGLTAADITNDIPQELQQSFSAITFVEASCTLCINPINILSMTLVLSAGSAWAITDEFTVKSLTLSYTVLDPLGTPTNIFGFNGVLSFYPEVFKGLFDIQISIDTTNNNLLVSGSYQGIIDLNTITTNLCNLSLPSQFSSINVTDFVVSFNKINTNWTWGLFCNVDGTFPLPFVQGSVDCNLSASLSSNSYYLEGGLTIGGSYFNVSFDSNLKNSVLAGYWKSLSSDDLLGIQSLADAVGIKVTIPTTFDLDLTQAGFSYNLTQNTVKLEATSLNYGKGTFATFLPKGTADQYEFYFNLDVQTDIVILSQDLPLIGQEFSTADEIALKSLNITYASASLPNVNPIKNFNSGLDIKGVLSIAGDDHPFDLDFGPAVQTESGGAPSLITDLTATSSTPPPTPPGVWVNIQKTVGPISLKRIGLNYQNDLMWIMLDASLNTTNLNIALTGLSVGMNVSNSEPDLQFALHGLDVDLTSDDIVINGGLLSADDSGGTEYDGTLTVKVGEFDIAALASYAMPPDDQSSLFAFAVIDFPLGGPPAFFITGGAGGFGYNRDLIMPNISSIMSFPLIEIAQNPSKYKNENLSSLLQTVQSAIPIEQGQYWLAAGINFNSYGMVNSYLLAAAAFGTQLELDLLGVSTIVAPPLDPDPVAMIQFAIETTLVPAEGLFSVEGQLTNNSYVLSKNCHLTGGFAFYLWFGSNPHAGDFVISLGGYSPKFKKPSYYPTVPLLGLNWQVCPELSIQGGLYCAITSLAIMVGGSLKALWQSDGIRAWFNLDADVLLFWQPYQYTIDANVDVGASLIIDVAFVNTAITAHTNADLSIWGPDFTGKAKVDLYIISFTISFGDSEPITTPPAAISWSNFKQSFLSTDPSNVCNLNLAHGVIKSDVSDQGITYDWIVDPEHFIFTTGSSIPSKTLSLNGVAQTLSTMDSSINTDFGVGMVRAPSDSFTSDHAITLTYLDADGNEPYDIADKFNISLLTSNVPQSLWQCITSLDDLETSVASSSTTTIANTLSGISFSAKVTPADQVTPVALHNLLYSIDFEEDNLISYNKPSVPTTDGFTEEPCAEIGQTIAKNTSRTSILTRLQTTSFKIINDINVTSLSTEAANVYFVGDPILSYLGEEKVLGGAS</sequence>
<dbReference type="Pfam" id="PF20248">
    <property type="entry name" value="DUF6603"/>
    <property type="match status" value="1"/>
</dbReference>
<dbReference type="KEGG" id="paca:ID47_01485"/>
<dbReference type="STRING" id="91604.ID47_01485"/>
<dbReference type="HOGENOM" id="CLU_250451_0_0_5"/>
<name>A0A077ATG8_9PROT</name>
<accession>A0A077ATG8</accession>
<reference evidence="2 3" key="1">
    <citation type="submission" date="2014-07" db="EMBL/GenBank/DDBJ databases">
        <title>Comparative genomic insights into amoeba endosymbionts belonging to the families of Holosporaceae and Candidatus Midichloriaceae within Rickettsiales.</title>
        <authorList>
            <person name="Wang Z."/>
            <person name="Wu M."/>
        </authorList>
    </citation>
    <scope>NUCLEOTIDE SEQUENCE [LARGE SCALE GENOMIC DNA]</scope>
    <source>
        <strain evidence="2">PRA3</strain>
    </source>
</reference>
<evidence type="ECO:0000313" key="2">
    <source>
        <dbReference type="EMBL" id="AIK95696.1"/>
    </source>
</evidence>
<feature type="domain" description="DUF6603" evidence="1">
    <location>
        <begin position="693"/>
        <end position="1172"/>
    </location>
</feature>
<evidence type="ECO:0000259" key="1">
    <source>
        <dbReference type="Pfam" id="PF20248"/>
    </source>
</evidence>
<dbReference type="Proteomes" id="UP000028926">
    <property type="component" value="Chromosome"/>
</dbReference>
<dbReference type="InterPro" id="IPR046538">
    <property type="entry name" value="DUF6603"/>
</dbReference>
<protein>
    <recommendedName>
        <fullName evidence="1">DUF6603 domain-containing protein</fullName>
    </recommendedName>
</protein>
<dbReference type="eggNOG" id="ENOG502Z7M5">
    <property type="taxonomic scope" value="Bacteria"/>
</dbReference>
<keyword evidence="3" id="KW-1185">Reference proteome</keyword>